<evidence type="ECO:0000313" key="3">
    <source>
        <dbReference type="Proteomes" id="UP000092600"/>
    </source>
</evidence>
<feature type="compositionally biased region" description="Basic residues" evidence="1">
    <location>
        <begin position="131"/>
        <end position="141"/>
    </location>
</feature>
<reference evidence="2 3" key="1">
    <citation type="journal article" date="2016" name="DNA Res.">
        <title>The draft genome of MD-2 pineapple using hybrid error correction of long reads.</title>
        <authorList>
            <person name="Redwan R.M."/>
            <person name="Saidin A."/>
            <person name="Kumar S.V."/>
        </authorList>
    </citation>
    <scope>NUCLEOTIDE SEQUENCE [LARGE SCALE GENOMIC DNA]</scope>
    <source>
        <strain evidence="3">cv. MD2</strain>
        <tissue evidence="2">Leaf</tissue>
    </source>
</reference>
<dbReference type="AlphaFoldDB" id="A0A199UYN0"/>
<dbReference type="EMBL" id="LSRQ01004274">
    <property type="protein sequence ID" value="OAY69726.1"/>
    <property type="molecule type" value="Genomic_DNA"/>
</dbReference>
<comment type="caution">
    <text evidence="2">The sequence shown here is derived from an EMBL/GenBank/DDBJ whole genome shotgun (WGS) entry which is preliminary data.</text>
</comment>
<organism evidence="2 3">
    <name type="scientific">Ananas comosus</name>
    <name type="common">Pineapple</name>
    <name type="synonym">Ananas ananas</name>
    <dbReference type="NCBI Taxonomy" id="4615"/>
    <lineage>
        <taxon>Eukaryota</taxon>
        <taxon>Viridiplantae</taxon>
        <taxon>Streptophyta</taxon>
        <taxon>Embryophyta</taxon>
        <taxon>Tracheophyta</taxon>
        <taxon>Spermatophyta</taxon>
        <taxon>Magnoliopsida</taxon>
        <taxon>Liliopsida</taxon>
        <taxon>Poales</taxon>
        <taxon>Bromeliaceae</taxon>
        <taxon>Bromelioideae</taxon>
        <taxon>Ananas</taxon>
    </lineage>
</organism>
<feature type="compositionally biased region" description="Basic residues" evidence="1">
    <location>
        <begin position="90"/>
        <end position="101"/>
    </location>
</feature>
<feature type="region of interest" description="Disordered" evidence="1">
    <location>
        <begin position="73"/>
        <end position="208"/>
    </location>
</feature>
<dbReference type="Proteomes" id="UP000092600">
    <property type="component" value="Unassembled WGS sequence"/>
</dbReference>
<sequence length="230" mass="24303">MTQEVTGENSNGENDLGVVKGELTYTIMDDLYIRPMSTISSITLLNTLTPVFRRGHGVELASGASKHLGSLPWAEIHPPAPSPAVPTAGAHRRRRPSKPRPARVSLGRANSSLGPARWNRPSLVALTSSGLRRHPARRCPPPRRPGAPTEPPELPAATLGQPRLSTGGLEARTPPALHPAAPSSLNPRRPSAAVAAVPARRRPPPDLSAAIWSACGPSLDPHCLRAPPPP</sequence>
<proteinExistence type="predicted"/>
<gene>
    <name evidence="2" type="ORF">ACMD2_27029</name>
</gene>
<protein>
    <submittedName>
        <fullName evidence="2">Uncharacterized protein</fullName>
    </submittedName>
</protein>
<accession>A0A199UYN0</accession>
<name>A0A199UYN0_ANACO</name>
<evidence type="ECO:0000313" key="2">
    <source>
        <dbReference type="EMBL" id="OAY69726.1"/>
    </source>
</evidence>
<evidence type="ECO:0000256" key="1">
    <source>
        <dbReference type="SAM" id="MobiDB-lite"/>
    </source>
</evidence>
<feature type="compositionally biased region" description="Low complexity" evidence="1">
    <location>
        <begin position="174"/>
        <end position="198"/>
    </location>
</feature>
<feature type="compositionally biased region" description="Pro residues" evidence="1">
    <location>
        <begin position="142"/>
        <end position="154"/>
    </location>
</feature>